<dbReference type="InterPro" id="IPR013088">
    <property type="entry name" value="Znf_NHR/GATA"/>
</dbReference>
<evidence type="ECO:0000256" key="7">
    <source>
        <dbReference type="ARBA" id="ARBA00023163"/>
    </source>
</evidence>
<dbReference type="PROSITE" id="PS51293">
    <property type="entry name" value="SANT"/>
    <property type="match status" value="1"/>
</dbReference>
<evidence type="ECO:0000256" key="6">
    <source>
        <dbReference type="ARBA" id="ARBA00023125"/>
    </source>
</evidence>
<feature type="domain" description="BAH" evidence="10">
    <location>
        <begin position="95"/>
        <end position="232"/>
    </location>
</feature>
<dbReference type="SUPFAM" id="SSF46689">
    <property type="entry name" value="Homeodomain-like"/>
    <property type="match status" value="1"/>
</dbReference>
<organism evidence="13 14">
    <name type="scientific">Petrolisthes cinctipes</name>
    <name type="common">Flat porcelain crab</name>
    <dbReference type="NCBI Taxonomy" id="88211"/>
    <lineage>
        <taxon>Eukaryota</taxon>
        <taxon>Metazoa</taxon>
        <taxon>Ecdysozoa</taxon>
        <taxon>Arthropoda</taxon>
        <taxon>Crustacea</taxon>
        <taxon>Multicrustacea</taxon>
        <taxon>Malacostraca</taxon>
        <taxon>Eumalacostraca</taxon>
        <taxon>Eucarida</taxon>
        <taxon>Decapoda</taxon>
        <taxon>Pleocyemata</taxon>
        <taxon>Anomura</taxon>
        <taxon>Galatheoidea</taxon>
        <taxon>Porcellanidae</taxon>
        <taxon>Petrolisthes</taxon>
    </lineage>
</organism>
<evidence type="ECO:0000256" key="9">
    <source>
        <dbReference type="SAM" id="MobiDB-lite"/>
    </source>
</evidence>
<dbReference type="CDD" id="cd11661">
    <property type="entry name" value="SANT_MTA3_like"/>
    <property type="match status" value="1"/>
</dbReference>
<dbReference type="Gene3D" id="1.10.10.60">
    <property type="entry name" value="Homeodomain-like"/>
    <property type="match status" value="1"/>
</dbReference>
<dbReference type="CDD" id="cd00202">
    <property type="entry name" value="ZnF_GATA"/>
    <property type="match status" value="1"/>
</dbReference>
<evidence type="ECO:0000256" key="1">
    <source>
        <dbReference type="ARBA" id="ARBA00004123"/>
    </source>
</evidence>
<keyword evidence="5" id="KW-0805">Transcription regulation</keyword>
<dbReference type="InterPro" id="IPR017884">
    <property type="entry name" value="SANT_dom"/>
</dbReference>
<dbReference type="SMART" id="SM01189">
    <property type="entry name" value="ELM2"/>
    <property type="match status" value="1"/>
</dbReference>
<keyword evidence="7" id="KW-0804">Transcription</keyword>
<dbReference type="InterPro" id="IPR043151">
    <property type="entry name" value="BAH_sf"/>
</dbReference>
<evidence type="ECO:0000256" key="4">
    <source>
        <dbReference type="ARBA" id="ARBA00022833"/>
    </source>
</evidence>
<keyword evidence="3" id="KW-0863">Zinc-finger</keyword>
<dbReference type="AlphaFoldDB" id="A0AAE1BXM2"/>
<evidence type="ECO:0000313" key="14">
    <source>
        <dbReference type="Proteomes" id="UP001286313"/>
    </source>
</evidence>
<gene>
    <name evidence="13" type="ORF">Pcinc_035048</name>
</gene>
<dbReference type="EMBL" id="JAWQEG010005216">
    <property type="protein sequence ID" value="KAK3858786.1"/>
    <property type="molecule type" value="Genomic_DNA"/>
</dbReference>
<dbReference type="Gene3D" id="2.30.30.490">
    <property type="match status" value="1"/>
</dbReference>
<evidence type="ECO:0000256" key="5">
    <source>
        <dbReference type="ARBA" id="ARBA00023015"/>
    </source>
</evidence>
<keyword evidence="8" id="KW-0539">Nucleus</keyword>
<feature type="compositionally biased region" description="Low complexity" evidence="9">
    <location>
        <begin position="24"/>
        <end position="43"/>
    </location>
</feature>
<dbReference type="Pfam" id="PF00320">
    <property type="entry name" value="GATA"/>
    <property type="match status" value="1"/>
</dbReference>
<dbReference type="FunFam" id="1.10.10.60:FF:000012">
    <property type="entry name" value="Metastasis-associated 1 family, member 3"/>
    <property type="match status" value="1"/>
</dbReference>
<dbReference type="Gene3D" id="4.10.1240.50">
    <property type="match status" value="1"/>
</dbReference>
<dbReference type="InterPro" id="IPR009057">
    <property type="entry name" value="Homeodomain-like_sf"/>
</dbReference>
<dbReference type="InterPro" id="IPR001025">
    <property type="entry name" value="BAH_dom"/>
</dbReference>
<feature type="domain" description="SANT" evidence="12">
    <location>
        <begin position="344"/>
        <end position="396"/>
    </location>
</feature>
<dbReference type="PANTHER" id="PTHR13859">
    <property type="entry name" value="ATROPHIN-RELATED"/>
    <property type="match status" value="1"/>
</dbReference>
<feature type="compositionally biased region" description="Basic and acidic residues" evidence="9">
    <location>
        <begin position="1"/>
        <end position="11"/>
    </location>
</feature>
<dbReference type="Gene3D" id="3.30.50.10">
    <property type="entry name" value="Erythroid Transcription Factor GATA-1, subunit A"/>
    <property type="match status" value="1"/>
</dbReference>
<proteinExistence type="predicted"/>
<comment type="caution">
    <text evidence="13">The sequence shown here is derived from an EMBL/GenBank/DDBJ whole genome shotgun (WGS) entry which is preliminary data.</text>
</comment>
<name>A0AAE1BXM2_PETCI</name>
<dbReference type="GO" id="GO:0003682">
    <property type="term" value="F:chromatin binding"/>
    <property type="evidence" value="ECO:0007669"/>
    <property type="project" value="InterPro"/>
</dbReference>
<evidence type="ECO:0000256" key="2">
    <source>
        <dbReference type="ARBA" id="ARBA00022723"/>
    </source>
</evidence>
<dbReference type="GO" id="GO:0008270">
    <property type="term" value="F:zinc ion binding"/>
    <property type="evidence" value="ECO:0007669"/>
    <property type="project" value="UniProtKB-KW"/>
</dbReference>
<dbReference type="InterPro" id="IPR001005">
    <property type="entry name" value="SANT/Myb"/>
</dbReference>
<feature type="region of interest" description="Disordered" evidence="9">
    <location>
        <begin position="1"/>
        <end position="54"/>
    </location>
</feature>
<dbReference type="SMART" id="SM00401">
    <property type="entry name" value="ZnF_GATA"/>
    <property type="match status" value="1"/>
</dbReference>
<evidence type="ECO:0000313" key="13">
    <source>
        <dbReference type="EMBL" id="KAK3858786.1"/>
    </source>
</evidence>
<dbReference type="Pfam" id="PF01426">
    <property type="entry name" value="BAH"/>
    <property type="match status" value="1"/>
</dbReference>
<keyword evidence="4" id="KW-0862">Zinc</keyword>
<feature type="domain" description="ELM2" evidence="11">
    <location>
        <begin position="234"/>
        <end position="340"/>
    </location>
</feature>
<dbReference type="PANTHER" id="PTHR13859:SF11">
    <property type="entry name" value="GRUNGE, ISOFORM J"/>
    <property type="match status" value="1"/>
</dbReference>
<dbReference type="PROSITE" id="PS51156">
    <property type="entry name" value="ELM2"/>
    <property type="match status" value="1"/>
</dbReference>
<evidence type="ECO:0000259" key="11">
    <source>
        <dbReference type="PROSITE" id="PS51156"/>
    </source>
</evidence>
<sequence length="495" mass="56233">MMTLDQDKVVEEGDNSGETGCDTPSEPQPSSSFDSSSASISPSGVLVPGGPKSPEGTVIEEVMTAVVGKNQSVRGQAFRAINGVYVSYLCNDDNIFYHPGDSVYIESQHADQPFFVCSIQEFRRSKRDTLMVNIKWFYRPSEVPETVYQRLAQDRNTENNNKSLVTDDPVIKSRELFISDATDTYPVSVLRGLCRVDHYSDIHSVRDFNLEDNSFFYILEYDPQTKGLTSTARGEIRIGPSYQAELPEYRGNVVVDERPEVCAEWEEQRWVPGASIDTDLLMYLRAARSMAAFAGLCDGGSTTDGCNAASRDDTTINALEMLHNSDYDHDKALQALDKCPVPDGIDKKWSEDERKRFQKGLRKYGKDFFQIRKNLLPHKKTSELVSFYYLWKKTPAAACYFSHNCHRSKYLRQIRTPRAPLTSSSASEKDNDSDDSDYKDQQGYCCHHCYTTSSSNWYHIGKDKQLLCYECHIHFKRYGDLPVITNPRDPPLRKI</sequence>
<dbReference type="InterPro" id="IPR000679">
    <property type="entry name" value="Znf_GATA"/>
</dbReference>
<protein>
    <recommendedName>
        <fullName evidence="15">Arginine-glutamic acid dipeptide repeats protein</fullName>
    </recommendedName>
</protein>
<evidence type="ECO:0000256" key="8">
    <source>
        <dbReference type="ARBA" id="ARBA00023242"/>
    </source>
</evidence>
<evidence type="ECO:0000256" key="3">
    <source>
        <dbReference type="ARBA" id="ARBA00022771"/>
    </source>
</evidence>
<evidence type="ECO:0000259" key="12">
    <source>
        <dbReference type="PROSITE" id="PS51293"/>
    </source>
</evidence>
<dbReference type="Proteomes" id="UP001286313">
    <property type="component" value="Unassembled WGS sequence"/>
</dbReference>
<keyword evidence="14" id="KW-1185">Reference proteome</keyword>
<accession>A0AAE1BXM2</accession>
<dbReference type="InterPro" id="IPR000949">
    <property type="entry name" value="ELM2_dom"/>
</dbReference>
<evidence type="ECO:0008006" key="15">
    <source>
        <dbReference type="Google" id="ProtNLM"/>
    </source>
</evidence>
<dbReference type="GO" id="GO:0005634">
    <property type="term" value="C:nucleus"/>
    <property type="evidence" value="ECO:0007669"/>
    <property type="project" value="UniProtKB-SubCell"/>
</dbReference>
<keyword evidence="2" id="KW-0479">Metal-binding</keyword>
<keyword evidence="6" id="KW-0238">DNA-binding</keyword>
<comment type="subcellular location">
    <subcellularLocation>
        <location evidence="1">Nucleus</location>
    </subcellularLocation>
</comment>
<dbReference type="SUPFAM" id="SSF57716">
    <property type="entry name" value="Glucocorticoid receptor-like (DNA-binding domain)"/>
    <property type="match status" value="1"/>
</dbReference>
<reference evidence="13" key="1">
    <citation type="submission" date="2023-10" db="EMBL/GenBank/DDBJ databases">
        <title>Genome assemblies of two species of porcelain crab, Petrolisthes cinctipes and Petrolisthes manimaculis (Anomura: Porcellanidae).</title>
        <authorList>
            <person name="Angst P."/>
        </authorList>
    </citation>
    <scope>NUCLEOTIDE SEQUENCE</scope>
    <source>
        <strain evidence="13">PB745_01</strain>
        <tissue evidence="13">Gill</tissue>
    </source>
</reference>
<dbReference type="SMART" id="SM00717">
    <property type="entry name" value="SANT"/>
    <property type="match status" value="1"/>
</dbReference>
<dbReference type="GO" id="GO:0003714">
    <property type="term" value="F:transcription corepressor activity"/>
    <property type="evidence" value="ECO:0007669"/>
    <property type="project" value="TreeGrafter"/>
</dbReference>
<dbReference type="Pfam" id="PF01448">
    <property type="entry name" value="ELM2"/>
    <property type="match status" value="1"/>
</dbReference>
<dbReference type="PROSITE" id="PS51038">
    <property type="entry name" value="BAH"/>
    <property type="match status" value="1"/>
</dbReference>
<dbReference type="GO" id="GO:0043565">
    <property type="term" value="F:sequence-specific DNA binding"/>
    <property type="evidence" value="ECO:0007669"/>
    <property type="project" value="InterPro"/>
</dbReference>
<dbReference type="FunFam" id="2.30.30.490:FF:000045">
    <property type="entry name" value="Predicted protein"/>
    <property type="match status" value="1"/>
</dbReference>
<evidence type="ECO:0000259" key="10">
    <source>
        <dbReference type="PROSITE" id="PS51038"/>
    </source>
</evidence>
<dbReference type="SMART" id="SM00439">
    <property type="entry name" value="BAH"/>
    <property type="match status" value="1"/>
</dbReference>